<feature type="transmembrane region" description="Helical" evidence="8">
    <location>
        <begin position="63"/>
        <end position="83"/>
    </location>
</feature>
<keyword evidence="3" id="KW-1003">Cell membrane</keyword>
<dbReference type="InterPro" id="IPR011701">
    <property type="entry name" value="MFS"/>
</dbReference>
<dbReference type="Pfam" id="PF07690">
    <property type="entry name" value="MFS_1"/>
    <property type="match status" value="1"/>
</dbReference>
<dbReference type="Proteomes" id="UP000264120">
    <property type="component" value="Chromosome"/>
</dbReference>
<dbReference type="AlphaFoldDB" id="A0A347WCN3"/>
<organism evidence="10 11">
    <name type="scientific">Komagataeibacter saccharivorans</name>
    <dbReference type="NCBI Taxonomy" id="265959"/>
    <lineage>
        <taxon>Bacteria</taxon>
        <taxon>Pseudomonadati</taxon>
        <taxon>Pseudomonadota</taxon>
        <taxon>Alphaproteobacteria</taxon>
        <taxon>Acetobacterales</taxon>
        <taxon>Acetobacteraceae</taxon>
        <taxon>Komagataeibacter</taxon>
    </lineage>
</organism>
<feature type="domain" description="Major facilitator superfamily (MFS) profile" evidence="9">
    <location>
        <begin position="30"/>
        <end position="475"/>
    </location>
</feature>
<name>A0A347WCN3_9PROT</name>
<dbReference type="PROSITE" id="PS50850">
    <property type="entry name" value="MFS"/>
    <property type="match status" value="1"/>
</dbReference>
<feature type="compositionally biased region" description="Low complexity" evidence="7">
    <location>
        <begin position="1"/>
        <end position="10"/>
    </location>
</feature>
<feature type="transmembrane region" description="Helical" evidence="8">
    <location>
        <begin position="154"/>
        <end position="172"/>
    </location>
</feature>
<dbReference type="PANTHER" id="PTHR42718">
    <property type="entry name" value="MAJOR FACILITATOR SUPERFAMILY MULTIDRUG TRANSPORTER MFSC"/>
    <property type="match status" value="1"/>
</dbReference>
<feature type="transmembrane region" description="Helical" evidence="8">
    <location>
        <begin position="95"/>
        <end position="115"/>
    </location>
</feature>
<feature type="transmembrane region" description="Helical" evidence="8">
    <location>
        <begin position="449"/>
        <end position="468"/>
    </location>
</feature>
<feature type="transmembrane region" description="Helical" evidence="8">
    <location>
        <begin position="349"/>
        <end position="367"/>
    </location>
</feature>
<keyword evidence="6 8" id="KW-0472">Membrane</keyword>
<dbReference type="PRINTS" id="PR01036">
    <property type="entry name" value="TCRTETB"/>
</dbReference>
<evidence type="ECO:0000256" key="7">
    <source>
        <dbReference type="SAM" id="MobiDB-lite"/>
    </source>
</evidence>
<dbReference type="KEGG" id="ksc:CD178_01865"/>
<feature type="transmembrane region" description="Helical" evidence="8">
    <location>
        <begin position="373"/>
        <end position="392"/>
    </location>
</feature>
<keyword evidence="4 8" id="KW-0812">Transmembrane</keyword>
<evidence type="ECO:0000256" key="8">
    <source>
        <dbReference type="SAM" id="Phobius"/>
    </source>
</evidence>
<feature type="transmembrane region" description="Helical" evidence="8">
    <location>
        <begin position="184"/>
        <end position="205"/>
    </location>
</feature>
<keyword evidence="5 8" id="KW-1133">Transmembrane helix</keyword>
<keyword evidence="2" id="KW-0813">Transport</keyword>
<dbReference type="PANTHER" id="PTHR42718:SF46">
    <property type="entry name" value="BLR6921 PROTEIN"/>
    <property type="match status" value="1"/>
</dbReference>
<reference evidence="10 11" key="1">
    <citation type="submission" date="2017-08" db="EMBL/GenBank/DDBJ databases">
        <title>Complete genome sequence of Gluconacetobacter saccharivorans CV1 isolated from Fermented Vinegar.</title>
        <authorList>
            <person name="Kim S.-Y."/>
        </authorList>
    </citation>
    <scope>NUCLEOTIDE SEQUENCE [LARGE SCALE GENOMIC DNA]</scope>
    <source>
        <strain evidence="10 11">CV1</strain>
    </source>
</reference>
<feature type="transmembrane region" description="Helical" evidence="8">
    <location>
        <begin position="316"/>
        <end position="337"/>
    </location>
</feature>
<proteinExistence type="predicted"/>
<feature type="transmembrane region" description="Helical" evidence="8">
    <location>
        <begin position="413"/>
        <end position="437"/>
    </location>
</feature>
<dbReference type="SUPFAM" id="SSF103473">
    <property type="entry name" value="MFS general substrate transporter"/>
    <property type="match status" value="1"/>
</dbReference>
<evidence type="ECO:0000256" key="6">
    <source>
        <dbReference type="ARBA" id="ARBA00023136"/>
    </source>
</evidence>
<evidence type="ECO:0000256" key="4">
    <source>
        <dbReference type="ARBA" id="ARBA00022692"/>
    </source>
</evidence>
<gene>
    <name evidence="10" type="primary">hsrA_1</name>
    <name evidence="10" type="ORF">CD178_01865</name>
</gene>
<evidence type="ECO:0000313" key="10">
    <source>
        <dbReference type="EMBL" id="AXY22626.1"/>
    </source>
</evidence>
<dbReference type="EMBL" id="CP023036">
    <property type="protein sequence ID" value="AXY22626.1"/>
    <property type="molecule type" value="Genomic_DNA"/>
</dbReference>
<dbReference type="GO" id="GO:0022857">
    <property type="term" value="F:transmembrane transporter activity"/>
    <property type="evidence" value="ECO:0007669"/>
    <property type="project" value="InterPro"/>
</dbReference>
<accession>A0A347WCN3</accession>
<comment type="subcellular location">
    <subcellularLocation>
        <location evidence="1">Cell membrane</location>
        <topology evidence="1">Multi-pass membrane protein</topology>
    </subcellularLocation>
</comment>
<dbReference type="Gene3D" id="1.20.1250.20">
    <property type="entry name" value="MFS general substrate transporter like domains"/>
    <property type="match status" value="1"/>
</dbReference>
<dbReference type="InterPro" id="IPR036259">
    <property type="entry name" value="MFS_trans_sf"/>
</dbReference>
<evidence type="ECO:0000256" key="5">
    <source>
        <dbReference type="ARBA" id="ARBA00022989"/>
    </source>
</evidence>
<feature type="transmembrane region" description="Helical" evidence="8">
    <location>
        <begin position="246"/>
        <end position="262"/>
    </location>
</feature>
<protein>
    <submittedName>
        <fullName evidence="10">Putative transport protein HsrA</fullName>
    </submittedName>
</protein>
<feature type="transmembrane region" description="Helical" evidence="8">
    <location>
        <begin position="29"/>
        <end position="51"/>
    </location>
</feature>
<dbReference type="Gene3D" id="1.20.1720.10">
    <property type="entry name" value="Multidrug resistance protein D"/>
    <property type="match status" value="1"/>
</dbReference>
<evidence type="ECO:0000259" key="9">
    <source>
        <dbReference type="PROSITE" id="PS50850"/>
    </source>
</evidence>
<evidence type="ECO:0000313" key="11">
    <source>
        <dbReference type="Proteomes" id="UP000264120"/>
    </source>
</evidence>
<evidence type="ECO:0000256" key="1">
    <source>
        <dbReference type="ARBA" id="ARBA00004651"/>
    </source>
</evidence>
<evidence type="ECO:0000256" key="2">
    <source>
        <dbReference type="ARBA" id="ARBA00022448"/>
    </source>
</evidence>
<feature type="transmembrane region" description="Helical" evidence="8">
    <location>
        <begin position="283"/>
        <end position="304"/>
    </location>
</feature>
<sequence>MPPLTTASSTFPPPPPNMAPPLSTTRKRLMALIVASLMMMEQLDGTALITALPAMAGDFHVDIPQTSIALTLYMLGLAALIPASGHMAERFGSRATLRCAIMLFLSGSLLCAWASSLPVLALARLVQGAGGAMMVPVGRLVILRSVPKSELLSVMAWVMLPATIGPMSGPVLGGFLTTYLSWRWIFYINIPLGLVAIALTGRFIPHFRASAPPPFDLRGNILSSTALAGLIFGMEMLTRPGFPRPLAVGLLLLAPLGGVAYVRHARGMTHPVLDLTLLRVSTFRVSVIAGGLTRIATAGVIFLIPSLLQTRFGISAAQSGLITFIAPVGALAMRFAAPGIYRGRGFRTVMCATSLVLPCICLLLALFRPGAPLVWLLVLLGLNGMGQTLLYTGYNTVAYADMAPARMSAATSLYATCQQVMLTLGICVAAGCLAFGQVALPVRWQAADYSLTFVVCGVIAIMALPVLLRLSANAGAAVSGHDGTDGKKDRP</sequence>
<keyword evidence="11" id="KW-1185">Reference proteome</keyword>
<evidence type="ECO:0000256" key="3">
    <source>
        <dbReference type="ARBA" id="ARBA00022475"/>
    </source>
</evidence>
<feature type="region of interest" description="Disordered" evidence="7">
    <location>
        <begin position="1"/>
        <end position="23"/>
    </location>
</feature>
<dbReference type="RefSeq" id="WP_408886129.1">
    <property type="nucleotide sequence ID" value="NZ_CP023036.1"/>
</dbReference>
<dbReference type="InterPro" id="IPR020846">
    <property type="entry name" value="MFS_dom"/>
</dbReference>
<dbReference type="GO" id="GO:0005886">
    <property type="term" value="C:plasma membrane"/>
    <property type="evidence" value="ECO:0007669"/>
    <property type="project" value="UniProtKB-SubCell"/>
</dbReference>